<protein>
    <submittedName>
        <fullName evidence="2">Uncharacterized protein</fullName>
    </submittedName>
</protein>
<comment type="caution">
    <text evidence="2">The sequence shown here is derived from an EMBL/GenBank/DDBJ whole genome shotgun (WGS) entry which is preliminary data.</text>
</comment>
<keyword evidence="1" id="KW-0175">Coiled coil</keyword>
<evidence type="ECO:0000313" key="3">
    <source>
        <dbReference type="Proteomes" id="UP000287651"/>
    </source>
</evidence>
<dbReference type="EMBL" id="AMZH03007859">
    <property type="protein sequence ID" value="RRT60276.1"/>
    <property type="molecule type" value="Genomic_DNA"/>
</dbReference>
<proteinExistence type="predicted"/>
<gene>
    <name evidence="2" type="ORF">B296_00012879</name>
</gene>
<evidence type="ECO:0000313" key="2">
    <source>
        <dbReference type="EMBL" id="RRT60276.1"/>
    </source>
</evidence>
<name>A0A426Z8J7_ENSVE</name>
<sequence length="170" mass="18482">MKSGDGAGSGSTVPLAMGVSASVVAVGSTAEKRVNIDEGWSLRKCSRRGAFEQLMDASRSTTRVPIEKGKESVETEEAPERRNVNKLRAELESLKNRWRELDQEVRVLHSNLDGARNDWVRLEGDVLSLTEATILLEAEGLRAVAAYKMSRGFKSGFERLGGSAKSSGTK</sequence>
<evidence type="ECO:0000256" key="1">
    <source>
        <dbReference type="SAM" id="Coils"/>
    </source>
</evidence>
<reference evidence="2 3" key="1">
    <citation type="journal article" date="2014" name="Agronomy (Basel)">
        <title>A Draft Genome Sequence for Ensete ventricosum, the Drought-Tolerant Tree Against Hunger.</title>
        <authorList>
            <person name="Harrison J."/>
            <person name="Moore K.A."/>
            <person name="Paszkiewicz K."/>
            <person name="Jones T."/>
            <person name="Grant M."/>
            <person name="Ambacheew D."/>
            <person name="Muzemil S."/>
            <person name="Studholme D.J."/>
        </authorList>
    </citation>
    <scope>NUCLEOTIDE SEQUENCE [LARGE SCALE GENOMIC DNA]</scope>
</reference>
<dbReference type="AlphaFoldDB" id="A0A426Z8J7"/>
<feature type="coiled-coil region" evidence="1">
    <location>
        <begin position="84"/>
        <end position="111"/>
    </location>
</feature>
<organism evidence="2 3">
    <name type="scientific">Ensete ventricosum</name>
    <name type="common">Abyssinian banana</name>
    <name type="synonym">Musa ensete</name>
    <dbReference type="NCBI Taxonomy" id="4639"/>
    <lineage>
        <taxon>Eukaryota</taxon>
        <taxon>Viridiplantae</taxon>
        <taxon>Streptophyta</taxon>
        <taxon>Embryophyta</taxon>
        <taxon>Tracheophyta</taxon>
        <taxon>Spermatophyta</taxon>
        <taxon>Magnoliopsida</taxon>
        <taxon>Liliopsida</taxon>
        <taxon>Zingiberales</taxon>
        <taxon>Musaceae</taxon>
        <taxon>Ensete</taxon>
    </lineage>
</organism>
<dbReference type="Proteomes" id="UP000287651">
    <property type="component" value="Unassembled WGS sequence"/>
</dbReference>
<accession>A0A426Z8J7</accession>